<dbReference type="InterPro" id="IPR016039">
    <property type="entry name" value="Thiolase-like"/>
</dbReference>
<feature type="domain" description="Beta-ketoacyl synthase-like N-terminal" evidence="3">
    <location>
        <begin position="4"/>
        <end position="192"/>
    </location>
</feature>
<feature type="compositionally biased region" description="Low complexity" evidence="2">
    <location>
        <begin position="367"/>
        <end position="377"/>
    </location>
</feature>
<evidence type="ECO:0000313" key="5">
    <source>
        <dbReference type="Proteomes" id="UP001592531"/>
    </source>
</evidence>
<dbReference type="PANTHER" id="PTHR11712">
    <property type="entry name" value="POLYKETIDE SYNTHASE-RELATED"/>
    <property type="match status" value="1"/>
</dbReference>
<dbReference type="Proteomes" id="UP001592531">
    <property type="component" value="Unassembled WGS sequence"/>
</dbReference>
<evidence type="ECO:0000313" key="4">
    <source>
        <dbReference type="EMBL" id="MFC1418476.1"/>
    </source>
</evidence>
<evidence type="ECO:0000256" key="2">
    <source>
        <dbReference type="SAM" id="MobiDB-lite"/>
    </source>
</evidence>
<organism evidence="4 5">
    <name type="scientific">Streptacidiphilus cavernicola</name>
    <dbReference type="NCBI Taxonomy" id="3342716"/>
    <lineage>
        <taxon>Bacteria</taxon>
        <taxon>Bacillati</taxon>
        <taxon>Actinomycetota</taxon>
        <taxon>Actinomycetes</taxon>
        <taxon>Kitasatosporales</taxon>
        <taxon>Streptomycetaceae</taxon>
        <taxon>Streptacidiphilus</taxon>
    </lineage>
</organism>
<dbReference type="Pfam" id="PF00109">
    <property type="entry name" value="ketoacyl-synt"/>
    <property type="match status" value="1"/>
</dbReference>
<dbReference type="Gene3D" id="3.40.47.10">
    <property type="match status" value="1"/>
</dbReference>
<dbReference type="RefSeq" id="WP_380537270.1">
    <property type="nucleotide sequence ID" value="NZ_JBHFAB010000012.1"/>
</dbReference>
<reference evidence="4 5" key="1">
    <citation type="submission" date="2024-09" db="EMBL/GenBank/DDBJ databases">
        <authorList>
            <person name="Lee S.D."/>
        </authorList>
    </citation>
    <scope>NUCLEOTIDE SEQUENCE [LARGE SCALE GENOMIC DNA]</scope>
    <source>
        <strain evidence="4 5">N8-3</strain>
    </source>
</reference>
<dbReference type="InterPro" id="IPR000794">
    <property type="entry name" value="Beta-ketoacyl_synthase"/>
</dbReference>
<feature type="region of interest" description="Disordered" evidence="2">
    <location>
        <begin position="352"/>
        <end position="377"/>
    </location>
</feature>
<accession>A0ABV6VY40</accession>
<protein>
    <submittedName>
        <fullName evidence="4">Beta-ketoacyl synthase N-terminal-like domain-containing protein</fullName>
    </submittedName>
</protein>
<sequence length="377" mass="38854">MLTVTGWSAVSPYGLGRDAFTEGVLARRPTGAAPDRARYPTPDEQACLVPNFDVRQVLGRKGTRAMNRVTGLAVSAVGALARPDGEGPGTALVLGTTTGSLQSMTDFTRASLTGDRPFDVDPTVIPNSVMNCAAAQCAIWHRIEGPNTTLACGRPSGLLALAYARRLLRNGRADAALCGAAEEYTSARSWIEHHSRDGAPALLGEGAAVLRVELGGGGPDGERGGGRGARSSAVLALHSRVRLPGADTAAVVAAVVRQALLQAELTADQVWAAIPSGLCAEETTALEAAFGADPLHRVPPVAELLGDTGAASAAFQLATALALAAEAPGRIAVVTSVDPDGMVAAAVLRLAQEPQAHHEPQVPREPQNSQQSQEEQA</sequence>
<name>A0ABV6VY40_9ACTN</name>
<dbReference type="EMBL" id="JBHFAB010000012">
    <property type="protein sequence ID" value="MFC1418476.1"/>
    <property type="molecule type" value="Genomic_DNA"/>
</dbReference>
<keyword evidence="5" id="KW-1185">Reference proteome</keyword>
<dbReference type="InterPro" id="IPR014030">
    <property type="entry name" value="Ketoacyl_synth_N"/>
</dbReference>
<evidence type="ECO:0000259" key="3">
    <source>
        <dbReference type="Pfam" id="PF00109"/>
    </source>
</evidence>
<evidence type="ECO:0000256" key="1">
    <source>
        <dbReference type="ARBA" id="ARBA00022679"/>
    </source>
</evidence>
<dbReference type="SUPFAM" id="SSF53901">
    <property type="entry name" value="Thiolase-like"/>
    <property type="match status" value="1"/>
</dbReference>
<proteinExistence type="predicted"/>
<keyword evidence="1" id="KW-0808">Transferase</keyword>
<gene>
    <name evidence="4" type="ORF">ACEZDE_17790</name>
</gene>
<dbReference type="PANTHER" id="PTHR11712:SF336">
    <property type="entry name" value="3-OXOACYL-[ACYL-CARRIER-PROTEIN] SYNTHASE, MITOCHONDRIAL"/>
    <property type="match status" value="1"/>
</dbReference>
<comment type="caution">
    <text evidence="4">The sequence shown here is derived from an EMBL/GenBank/DDBJ whole genome shotgun (WGS) entry which is preliminary data.</text>
</comment>